<dbReference type="AlphaFoldDB" id="A0A8J7C350"/>
<keyword evidence="4 5" id="KW-0143">Chaperone</keyword>
<dbReference type="InterPro" id="IPR009000">
    <property type="entry name" value="Transl_B-barrel_sf"/>
</dbReference>
<evidence type="ECO:0000256" key="5">
    <source>
        <dbReference type="HAMAP-Rule" id="MF_00014"/>
    </source>
</evidence>
<feature type="domain" description="Ribosome maturation factor RimM PRC barrel" evidence="7">
    <location>
        <begin position="106"/>
        <end position="172"/>
    </location>
</feature>
<dbReference type="Gene3D" id="2.30.30.240">
    <property type="entry name" value="PRC-barrel domain"/>
    <property type="match status" value="1"/>
</dbReference>
<keyword evidence="2 5" id="KW-0690">Ribosome biogenesis</keyword>
<name>A0A8J7C350_9BACT</name>
<keyword evidence="3 5" id="KW-0698">rRNA processing</keyword>
<comment type="subcellular location">
    <subcellularLocation>
        <location evidence="5">Cytoplasm</location>
    </subcellularLocation>
</comment>
<dbReference type="InterPro" id="IPR002676">
    <property type="entry name" value="RimM_N"/>
</dbReference>
<dbReference type="InterPro" id="IPR036976">
    <property type="entry name" value="RimM_N_sf"/>
</dbReference>
<dbReference type="PANTHER" id="PTHR33692:SF1">
    <property type="entry name" value="RIBOSOME MATURATION FACTOR RIMM"/>
    <property type="match status" value="1"/>
</dbReference>
<dbReference type="EMBL" id="JACXWA010000032">
    <property type="protein sequence ID" value="MBD3870125.1"/>
    <property type="molecule type" value="Genomic_DNA"/>
</dbReference>
<dbReference type="GO" id="GO:0043022">
    <property type="term" value="F:ribosome binding"/>
    <property type="evidence" value="ECO:0007669"/>
    <property type="project" value="InterPro"/>
</dbReference>
<evidence type="ECO:0000256" key="2">
    <source>
        <dbReference type="ARBA" id="ARBA00022517"/>
    </source>
</evidence>
<reference evidence="8 9" key="1">
    <citation type="submission" date="2020-08" db="EMBL/GenBank/DDBJ databases">
        <title>Acidobacteriota in marine sediments use diverse sulfur dissimilation pathways.</title>
        <authorList>
            <person name="Wasmund K."/>
        </authorList>
    </citation>
    <scope>NUCLEOTIDE SEQUENCE [LARGE SCALE GENOMIC DNA]</scope>
    <source>
        <strain evidence="8">MAG AM3-A</strain>
    </source>
</reference>
<dbReference type="SUPFAM" id="SSF50346">
    <property type="entry name" value="PRC-barrel domain"/>
    <property type="match status" value="1"/>
</dbReference>
<organism evidence="8 9">
    <name type="scientific">Candidatus Sulfomarinibacter kjeldsenii</name>
    <dbReference type="NCBI Taxonomy" id="2885994"/>
    <lineage>
        <taxon>Bacteria</taxon>
        <taxon>Pseudomonadati</taxon>
        <taxon>Acidobacteriota</taxon>
        <taxon>Thermoanaerobaculia</taxon>
        <taxon>Thermoanaerobaculales</taxon>
        <taxon>Candidatus Sulfomarinibacteraceae</taxon>
        <taxon>Candidatus Sulfomarinibacter</taxon>
    </lineage>
</organism>
<gene>
    <name evidence="5 8" type="primary">rimM</name>
    <name evidence="8" type="ORF">IFJ97_02050</name>
</gene>
<dbReference type="GO" id="GO:0042274">
    <property type="term" value="P:ribosomal small subunit biogenesis"/>
    <property type="evidence" value="ECO:0007669"/>
    <property type="project" value="UniProtKB-UniRule"/>
</dbReference>
<dbReference type="GO" id="GO:0005840">
    <property type="term" value="C:ribosome"/>
    <property type="evidence" value="ECO:0007669"/>
    <property type="project" value="InterPro"/>
</dbReference>
<evidence type="ECO:0000313" key="8">
    <source>
        <dbReference type="EMBL" id="MBD3870125.1"/>
    </source>
</evidence>
<evidence type="ECO:0000256" key="1">
    <source>
        <dbReference type="ARBA" id="ARBA00022490"/>
    </source>
</evidence>
<dbReference type="InterPro" id="IPR011961">
    <property type="entry name" value="RimM"/>
</dbReference>
<evidence type="ECO:0000256" key="4">
    <source>
        <dbReference type="ARBA" id="ARBA00023186"/>
    </source>
</evidence>
<dbReference type="Gene3D" id="2.40.30.60">
    <property type="entry name" value="RimM"/>
    <property type="match status" value="1"/>
</dbReference>
<evidence type="ECO:0000256" key="3">
    <source>
        <dbReference type="ARBA" id="ARBA00022552"/>
    </source>
</evidence>
<dbReference type="PANTHER" id="PTHR33692">
    <property type="entry name" value="RIBOSOME MATURATION FACTOR RIMM"/>
    <property type="match status" value="1"/>
</dbReference>
<dbReference type="Pfam" id="PF01782">
    <property type="entry name" value="RimM"/>
    <property type="match status" value="1"/>
</dbReference>
<evidence type="ECO:0000259" key="6">
    <source>
        <dbReference type="Pfam" id="PF01782"/>
    </source>
</evidence>
<dbReference type="NCBIfam" id="TIGR02273">
    <property type="entry name" value="16S_RimM"/>
    <property type="match status" value="1"/>
</dbReference>
<dbReference type="GO" id="GO:0005737">
    <property type="term" value="C:cytoplasm"/>
    <property type="evidence" value="ECO:0007669"/>
    <property type="project" value="UniProtKB-SubCell"/>
</dbReference>
<dbReference type="HAMAP" id="MF_00014">
    <property type="entry name" value="Ribosome_mat_RimM"/>
    <property type="match status" value="1"/>
</dbReference>
<dbReference type="InterPro" id="IPR011033">
    <property type="entry name" value="PRC_barrel-like_sf"/>
</dbReference>
<dbReference type="InterPro" id="IPR056792">
    <property type="entry name" value="PRC_RimM"/>
</dbReference>
<comment type="subunit">
    <text evidence="5">Binds ribosomal protein uS19.</text>
</comment>
<comment type="domain">
    <text evidence="5">The PRC barrel domain binds ribosomal protein uS19.</text>
</comment>
<proteinExistence type="inferred from homology"/>
<keyword evidence="1 5" id="KW-0963">Cytoplasm</keyword>
<evidence type="ECO:0000313" key="9">
    <source>
        <dbReference type="Proteomes" id="UP000598633"/>
    </source>
</evidence>
<comment type="caution">
    <text evidence="8">The sequence shown here is derived from an EMBL/GenBank/DDBJ whole genome shotgun (WGS) entry which is preliminary data.</text>
</comment>
<protein>
    <recommendedName>
        <fullName evidence="5">Ribosome maturation factor RimM</fullName>
    </recommendedName>
</protein>
<evidence type="ECO:0000259" key="7">
    <source>
        <dbReference type="Pfam" id="PF24986"/>
    </source>
</evidence>
<dbReference type="Proteomes" id="UP000598633">
    <property type="component" value="Unassembled WGS sequence"/>
</dbReference>
<dbReference type="GO" id="GO:0006364">
    <property type="term" value="P:rRNA processing"/>
    <property type="evidence" value="ECO:0007669"/>
    <property type="project" value="UniProtKB-UniRule"/>
</dbReference>
<dbReference type="Pfam" id="PF24986">
    <property type="entry name" value="PRC_RimM"/>
    <property type="match status" value="1"/>
</dbReference>
<sequence>MTGDAGRDWLIIGRAGKPHGVHGDLLVEIITDFPERLSDGVRFGVGDDLSPEEFFEVHRVRYHKGRWLLSIRGIREREVVDGWRGRFLFLPEQALDDLPEGYYYEHHLTGLECRSPEGEVLGRVTGLDPGESQARLVVRNGERESLVPYVPEIVKEVDLDGGFVIIDAPAGLLDDDAIDAR</sequence>
<accession>A0A8J7C350</accession>
<comment type="function">
    <text evidence="5">An accessory protein needed during the final step in the assembly of 30S ribosomal subunit, possibly for assembly of the head region. Essential for efficient processing of 16S rRNA. May be needed both before and after RbfA during the maturation of 16S rRNA. It has affinity for free ribosomal 30S subunits but not for 70S ribosomes.</text>
</comment>
<feature type="domain" description="RimM N-terminal" evidence="6">
    <location>
        <begin position="12"/>
        <end position="93"/>
    </location>
</feature>
<comment type="similarity">
    <text evidence="5">Belongs to the RimM family.</text>
</comment>
<dbReference type="SUPFAM" id="SSF50447">
    <property type="entry name" value="Translation proteins"/>
    <property type="match status" value="1"/>
</dbReference>